<keyword evidence="11" id="KW-1185">Reference proteome</keyword>
<dbReference type="SUPFAM" id="SSF53901">
    <property type="entry name" value="Thiolase-like"/>
    <property type="match status" value="2"/>
</dbReference>
<dbReference type="Pfam" id="PF08541">
    <property type="entry name" value="ACP_syn_III_C"/>
    <property type="match status" value="1"/>
</dbReference>
<gene>
    <name evidence="10" type="ORF">DH2020_004555</name>
</gene>
<keyword evidence="3 6" id="KW-0808">Transferase</keyword>
<dbReference type="InterPro" id="IPR016039">
    <property type="entry name" value="Thiolase-like"/>
</dbReference>
<accession>A0ABR0XQH3</accession>
<sequence>MKRKPKNAWKKYENAMILYPELMRNPRNNGSKGSGREPPSSGRAPFPGHGRMPLSSGRALYTSIRTFTAILKQLRLPNKGNDPSPQSKQTYPRKKKNTIYLLDYTCYKPPSSYRVPMSMFVEHIELADQFDHNSVAFQIKILEKSGFSEETCVPPCLTKLPIAKTLSIAMDEAETVIFSIVKEILERNNIHPKAVDMLITNSSTFSPTPSLSAMLIKEFKMRSNVMSFNLSGMGCSAGIVSVGLARDLLRVHKNSLALIVSSENMSLNWYTGKNRSMLLTNVLFKMGGAAILMSSRDQDKKKAKYMLKHVERTNIARDDQSYACVFQENDDEKKTGVSISKNIASVAGQALKANMAILGPKVLPLTEKFRYGLFLVLKKMMILGKGHFYVPNFGKAFEHFCIHAGGRAVITAIEKGLKMKQKDVEASRMTLYRFGNTSSSSIWYELSYIEAKGRMRRGDTVWQIAFGSGFKCNSAVWKCVCNIQTDEANVWNDKIHSYPVEVPETIKIL</sequence>
<evidence type="ECO:0000256" key="5">
    <source>
        <dbReference type="ARBA" id="ARBA00047375"/>
    </source>
</evidence>
<dbReference type="Proteomes" id="UP001318860">
    <property type="component" value="Unassembled WGS sequence"/>
</dbReference>
<dbReference type="PIRSF" id="PIRSF036417">
    <property type="entry name" value="3-ktacl-CoA_syn"/>
    <property type="match status" value="1"/>
</dbReference>
<comment type="catalytic activity">
    <reaction evidence="5">
        <text>a very-long-chain acyl-CoA + malonyl-CoA + H(+) = a very-long-chain 3-oxoacyl-CoA + CO2 + CoA</text>
        <dbReference type="Rhea" id="RHEA:32727"/>
        <dbReference type="ChEBI" id="CHEBI:15378"/>
        <dbReference type="ChEBI" id="CHEBI:16526"/>
        <dbReference type="ChEBI" id="CHEBI:57287"/>
        <dbReference type="ChEBI" id="CHEBI:57384"/>
        <dbReference type="ChEBI" id="CHEBI:90725"/>
        <dbReference type="ChEBI" id="CHEBI:90736"/>
        <dbReference type="EC" id="2.3.1.199"/>
    </reaction>
</comment>
<dbReference type="Gene3D" id="3.40.47.10">
    <property type="match status" value="1"/>
</dbReference>
<evidence type="ECO:0000313" key="11">
    <source>
        <dbReference type="Proteomes" id="UP001318860"/>
    </source>
</evidence>
<evidence type="ECO:0000313" key="10">
    <source>
        <dbReference type="EMBL" id="KAK6161174.1"/>
    </source>
</evidence>
<proteinExistence type="inferred from homology"/>
<evidence type="ECO:0000256" key="4">
    <source>
        <dbReference type="ARBA" id="ARBA00023315"/>
    </source>
</evidence>
<dbReference type="InterPro" id="IPR013601">
    <property type="entry name" value="FAE1_typ3_polyketide_synth"/>
</dbReference>
<evidence type="ECO:0000256" key="1">
    <source>
        <dbReference type="ARBA" id="ARBA00005194"/>
    </source>
</evidence>
<evidence type="ECO:0000256" key="7">
    <source>
        <dbReference type="SAM" id="MobiDB-lite"/>
    </source>
</evidence>
<dbReference type="PANTHER" id="PTHR31561">
    <property type="entry name" value="3-KETOACYL-COA SYNTHASE"/>
    <property type="match status" value="1"/>
</dbReference>
<comment type="similarity">
    <text evidence="2 6">Belongs to the thiolase-like superfamily. Chalcone/stilbene synthases family.</text>
</comment>
<evidence type="ECO:0000259" key="8">
    <source>
        <dbReference type="Pfam" id="PF08392"/>
    </source>
</evidence>
<dbReference type="EMBL" id="JABTTQ020000003">
    <property type="protein sequence ID" value="KAK6161174.1"/>
    <property type="molecule type" value="Genomic_DNA"/>
</dbReference>
<feature type="region of interest" description="Disordered" evidence="7">
    <location>
        <begin position="23"/>
        <end position="52"/>
    </location>
</feature>
<dbReference type="CDD" id="cd00831">
    <property type="entry name" value="CHS_like"/>
    <property type="match status" value="1"/>
</dbReference>
<comment type="pathway">
    <text evidence="1 6">Lipid metabolism; fatty acid biosynthesis.</text>
</comment>
<dbReference type="InterPro" id="IPR013747">
    <property type="entry name" value="ACP_syn_III_C"/>
</dbReference>
<keyword evidence="4 6" id="KW-0012">Acyltransferase</keyword>
<reference evidence="10 11" key="1">
    <citation type="journal article" date="2021" name="Comput. Struct. Biotechnol. J.">
        <title>De novo genome assembly of the potent medicinal plant Rehmannia glutinosa using nanopore technology.</title>
        <authorList>
            <person name="Ma L."/>
            <person name="Dong C."/>
            <person name="Song C."/>
            <person name="Wang X."/>
            <person name="Zheng X."/>
            <person name="Niu Y."/>
            <person name="Chen S."/>
            <person name="Feng W."/>
        </authorList>
    </citation>
    <scope>NUCLEOTIDE SEQUENCE [LARGE SCALE GENOMIC DNA]</scope>
    <source>
        <strain evidence="10">DH-2019</strain>
    </source>
</reference>
<dbReference type="InterPro" id="IPR012392">
    <property type="entry name" value="3-ktacl-CoA_syn"/>
</dbReference>
<organism evidence="10 11">
    <name type="scientific">Rehmannia glutinosa</name>
    <name type="common">Chinese foxglove</name>
    <dbReference type="NCBI Taxonomy" id="99300"/>
    <lineage>
        <taxon>Eukaryota</taxon>
        <taxon>Viridiplantae</taxon>
        <taxon>Streptophyta</taxon>
        <taxon>Embryophyta</taxon>
        <taxon>Tracheophyta</taxon>
        <taxon>Spermatophyta</taxon>
        <taxon>Magnoliopsida</taxon>
        <taxon>eudicotyledons</taxon>
        <taxon>Gunneridae</taxon>
        <taxon>Pentapetalae</taxon>
        <taxon>asterids</taxon>
        <taxon>lamiids</taxon>
        <taxon>Lamiales</taxon>
        <taxon>Orobanchaceae</taxon>
        <taxon>Rehmannieae</taxon>
        <taxon>Rehmannia</taxon>
    </lineage>
</organism>
<evidence type="ECO:0000256" key="6">
    <source>
        <dbReference type="PIRNR" id="PIRNR036417"/>
    </source>
</evidence>
<comment type="caution">
    <text evidence="10">The sequence shown here is derived from an EMBL/GenBank/DDBJ whole genome shotgun (WGS) entry which is preliminary data.</text>
</comment>
<evidence type="ECO:0000256" key="3">
    <source>
        <dbReference type="ARBA" id="ARBA00022679"/>
    </source>
</evidence>
<evidence type="ECO:0000259" key="9">
    <source>
        <dbReference type="Pfam" id="PF08541"/>
    </source>
</evidence>
<protein>
    <recommendedName>
        <fullName evidence="6">3-ketoacyl-CoA synthase</fullName>
        <ecNumber evidence="6">2.3.1.-</ecNumber>
    </recommendedName>
</protein>
<dbReference type="Pfam" id="PF08392">
    <property type="entry name" value="FAE1_CUT1_RppA"/>
    <property type="match status" value="1"/>
</dbReference>
<evidence type="ECO:0000256" key="2">
    <source>
        <dbReference type="ARBA" id="ARBA00005531"/>
    </source>
</evidence>
<dbReference type="EC" id="2.3.1.-" evidence="6"/>
<feature type="domain" description="FAE" evidence="8">
    <location>
        <begin position="94"/>
        <end position="380"/>
    </location>
</feature>
<name>A0ABR0XQH3_REHGL</name>
<feature type="domain" description="Beta-ketoacyl-[acyl-carrier-protein] synthase III C-terminal" evidence="9">
    <location>
        <begin position="398"/>
        <end position="478"/>
    </location>
</feature>